<organism evidence="4 5">
    <name type="scientific">Lichenicoccus roseus</name>
    <dbReference type="NCBI Taxonomy" id="2683649"/>
    <lineage>
        <taxon>Bacteria</taxon>
        <taxon>Pseudomonadati</taxon>
        <taxon>Pseudomonadota</taxon>
        <taxon>Alphaproteobacteria</taxon>
        <taxon>Acetobacterales</taxon>
        <taxon>Acetobacteraceae</taxon>
        <taxon>Lichenicoccus</taxon>
    </lineage>
</organism>
<protein>
    <submittedName>
        <fullName evidence="4">DUF4159 domain-containing protein</fullName>
    </submittedName>
</protein>
<dbReference type="OrthoDB" id="9773014at2"/>
<dbReference type="PANTHER" id="PTHR37464">
    <property type="entry name" value="BLL2463 PROTEIN"/>
    <property type="match status" value="1"/>
</dbReference>
<evidence type="ECO:0000259" key="3">
    <source>
        <dbReference type="Pfam" id="PF13709"/>
    </source>
</evidence>
<reference evidence="4 5" key="1">
    <citation type="submission" date="2019-05" db="EMBL/GenBank/DDBJ databases">
        <authorList>
            <person name="Pankratov T."/>
            <person name="Grouzdev D."/>
        </authorList>
    </citation>
    <scope>NUCLEOTIDE SEQUENCE [LARGE SCALE GENOMIC DNA]</scope>
    <source>
        <strain evidence="4 5">KEBCLARHB70R</strain>
    </source>
</reference>
<dbReference type="AlphaFoldDB" id="A0A5R9J6D4"/>
<dbReference type="Pfam" id="PF07584">
    <property type="entry name" value="BatA"/>
    <property type="match status" value="1"/>
</dbReference>
<dbReference type="RefSeq" id="WP_138325261.1">
    <property type="nucleotide sequence ID" value="NZ_VCDI01000002.1"/>
</dbReference>
<dbReference type="NCBIfam" id="TIGR02226">
    <property type="entry name" value="two_anch"/>
    <property type="match status" value="1"/>
</dbReference>
<keyword evidence="1" id="KW-1133">Transmembrane helix</keyword>
<dbReference type="EMBL" id="VCDI01000002">
    <property type="protein sequence ID" value="TLU73180.1"/>
    <property type="molecule type" value="Genomic_DNA"/>
</dbReference>
<proteinExistence type="predicted"/>
<dbReference type="Gene3D" id="3.40.50.12140">
    <property type="entry name" value="Domain of unknown function DUF4159"/>
    <property type="match status" value="1"/>
</dbReference>
<evidence type="ECO:0000313" key="5">
    <source>
        <dbReference type="Proteomes" id="UP000305654"/>
    </source>
</evidence>
<feature type="transmembrane region" description="Helical" evidence="1">
    <location>
        <begin position="56"/>
        <end position="77"/>
    </location>
</feature>
<name>A0A5R9J6D4_9PROT</name>
<keyword evidence="1" id="KW-0812">Transmembrane</keyword>
<keyword evidence="5" id="KW-1185">Reference proteome</keyword>
<accession>A0A5R9J6D4</accession>
<dbReference type="InterPro" id="IPR024163">
    <property type="entry name" value="Aerotolerance_reg_N"/>
</dbReference>
<feature type="domain" description="Aerotolerance regulator N-terminal" evidence="2">
    <location>
        <begin position="1"/>
        <end position="75"/>
    </location>
</feature>
<dbReference type="Proteomes" id="UP000305654">
    <property type="component" value="Unassembled WGS sequence"/>
</dbReference>
<comment type="caution">
    <text evidence="4">The sequence shown here is derived from an EMBL/GenBank/DDBJ whole genome shotgun (WGS) entry which is preliminary data.</text>
</comment>
<feature type="transmembrane region" description="Helical" evidence="1">
    <location>
        <begin position="6"/>
        <end position="22"/>
    </location>
</feature>
<dbReference type="InterPro" id="IPR011933">
    <property type="entry name" value="Double_TM_dom"/>
</dbReference>
<evidence type="ECO:0000313" key="4">
    <source>
        <dbReference type="EMBL" id="TLU73180.1"/>
    </source>
</evidence>
<dbReference type="Pfam" id="PF13709">
    <property type="entry name" value="DUF4159"/>
    <property type="match status" value="1"/>
</dbReference>
<gene>
    <name evidence="4" type="ORF">FE263_07070</name>
</gene>
<dbReference type="PANTHER" id="PTHR37464:SF1">
    <property type="entry name" value="BLL2463 PROTEIN"/>
    <property type="match status" value="1"/>
</dbReference>
<keyword evidence="1" id="KW-0472">Membrane</keyword>
<evidence type="ECO:0000256" key="1">
    <source>
        <dbReference type="SAM" id="Phobius"/>
    </source>
</evidence>
<sequence length="922" mass="95670">MILLAPWLLLAVAALPVLWWLLRAIPPAPRRQAFPAMLLLAGLAQRRQETRRAPPWLLLLRLLAALLLIAGLAQPVLVQHGTSRSGSGGMLVVLDNGWAAASEWPQRIAAVDAVLDQAGRDHRGVALLTTAPLAAGAGMPHAAPALVPASQLRAMLDAMRPTAWNTDRGHVVLPGSGIGQVIYVADGVATAADPGFGAALRRLAPVTELRADTASLRLLLAPLPQPDRLVVRVGALPRPMLRGFTVRAEDAQGGVLARVQGRIPSGAGVGDVALVLPVELRNRIARLALDGVPGTGGIRLLDEGDRRRPVGLIGGGGFSDTPLIGPLFYLERALSPDTELRTGDVAHLLSRQISVLIAPDGALDDAASRDRVSAWVRGGGMLVRFAGPRLAALQQQAPDQAAPDDADADDAGAQVARNAADDLLPGPLLGGSRTLGGAMSWTHPATLAPFPPDSPFAGLAVPSDVSVSRQVLAQPAADLDRRTWARLSDGTPLVTHVPLGSGQVVLFHVTATGDWSSLPFSGLFVQMLHRLVERSVGQLAQDRDAAGGDVMLAPFATFDGDGVLGPPPPSALGVPAHAIGHVAASAAHPPGLYGPRSDRRALNAGDALPALASSAAIGTQSDLADRAPDRPLGPWLLAGGLLLLAIDLLATLWLRGLLRLPARTGAAAALVLLCLAGRPAHADPVPAAAEETRLGFVVTGDAHTDLVSRQGLEGLSSYVNARTSAVLGHPDPVQPGHDDLSFYPLLYWPVTTGAHPDPTAIAALNTYMSHGGILMIDTQAGAEPGLASNPGDEGDGARALRQATRGLDIPPLAQVGTGHVLAHSFYLLHAFPGRTVGAPVWVAAGADQGNDNVSPVIIGANDWAAAWAVDETGGTPYAVIPDGEAQRTMAYRFGVNAVIYALTGNYKADQVHVPALLQRLGE</sequence>
<evidence type="ECO:0000259" key="2">
    <source>
        <dbReference type="Pfam" id="PF07584"/>
    </source>
</evidence>
<feature type="domain" description="DUF4159" evidence="3">
    <location>
        <begin position="694"/>
        <end position="902"/>
    </location>
</feature>
<dbReference type="InterPro" id="IPR025297">
    <property type="entry name" value="DUF4159"/>
</dbReference>
<dbReference type="CDD" id="cd03143">
    <property type="entry name" value="A4_beta-galactosidase_middle_domain"/>
    <property type="match status" value="1"/>
</dbReference>